<accession>A0A8I0N9Q3</accession>
<name>A0A8I0N9Q3_BRUAN</name>
<gene>
    <name evidence="2" type="ORF">IH622_22820</name>
</gene>
<evidence type="ECO:0000256" key="1">
    <source>
        <dbReference type="SAM" id="Coils"/>
    </source>
</evidence>
<evidence type="ECO:0000313" key="3">
    <source>
        <dbReference type="Proteomes" id="UP000642265"/>
    </source>
</evidence>
<dbReference type="EMBL" id="JACZKO010000063">
    <property type="protein sequence ID" value="MBE0563630.1"/>
    <property type="molecule type" value="Genomic_DNA"/>
</dbReference>
<keyword evidence="1" id="KW-0175">Coiled coil</keyword>
<evidence type="ECO:0000313" key="2">
    <source>
        <dbReference type="EMBL" id="MBE0563630.1"/>
    </source>
</evidence>
<protein>
    <submittedName>
        <fullName evidence="2">Uncharacterized protein</fullName>
    </submittedName>
</protein>
<sequence length="207" mass="23439">MAIEDLLKKAVAAFNALSPEQQAEMMEEQRQSWVRGNVGLSRDERGMTSPVMPRPAPADLKARDRKRYKLIRKSLQNKGLLPAATDTGLDYYTAADVMWSLEGIDPVPSKNGQWVKRSQAEELLVAERANCRKVIEDYHTLATNASKRADDLEAKLAAAEKSSRAKLAAVKQMVIDHLKNVEDCFDRNCYETARIKIRELIRWKVKP</sequence>
<dbReference type="AlphaFoldDB" id="A0A8I0N9Q3"/>
<comment type="caution">
    <text evidence="2">The sequence shown here is derived from an EMBL/GenBank/DDBJ whole genome shotgun (WGS) entry which is preliminary data.</text>
</comment>
<reference evidence="2" key="2">
    <citation type="submission" date="2020-10" db="EMBL/GenBank/DDBJ databases">
        <title>Enrichment of novel Verrucomicrobia, Bacteroidetes and Krumholzibacteria in an oxygen-limited, methane- and iron-fed bioreactor inoculated with Bothnian Sea sediments.</title>
        <authorList>
            <person name="Martins P.D."/>
            <person name="de Jong A."/>
            <person name="Lenstra W.K."/>
            <person name="van Helmond N.A.G.M."/>
            <person name="Slomp C.P."/>
            <person name="Jetten M.S.M."/>
            <person name="Welte C.U."/>
            <person name="Rasigraf O."/>
        </authorList>
    </citation>
    <scope>NUCLEOTIDE SEQUENCE</scope>
    <source>
        <strain evidence="2">MAG47</strain>
    </source>
</reference>
<organism evidence="2 3">
    <name type="scientific">Brucella anthropi</name>
    <name type="common">Ochrobactrum anthropi</name>
    <dbReference type="NCBI Taxonomy" id="529"/>
    <lineage>
        <taxon>Bacteria</taxon>
        <taxon>Pseudomonadati</taxon>
        <taxon>Pseudomonadota</taxon>
        <taxon>Alphaproteobacteria</taxon>
        <taxon>Hyphomicrobiales</taxon>
        <taxon>Brucellaceae</taxon>
        <taxon>Brucella/Ochrobactrum group</taxon>
        <taxon>Brucella</taxon>
    </lineage>
</organism>
<reference evidence="2" key="1">
    <citation type="submission" date="2020-09" db="EMBL/GenBank/DDBJ databases">
        <authorList>
            <person name="Dalcin Martins P."/>
        </authorList>
    </citation>
    <scope>NUCLEOTIDE SEQUENCE</scope>
    <source>
        <strain evidence="2">MAG47</strain>
    </source>
</reference>
<proteinExistence type="predicted"/>
<dbReference type="Proteomes" id="UP000642265">
    <property type="component" value="Unassembled WGS sequence"/>
</dbReference>
<feature type="coiled-coil region" evidence="1">
    <location>
        <begin position="135"/>
        <end position="162"/>
    </location>
</feature>